<organism evidence="2 3">
    <name type="scientific">Saccharopolyspora elongata</name>
    <dbReference type="NCBI Taxonomy" id="2530387"/>
    <lineage>
        <taxon>Bacteria</taxon>
        <taxon>Bacillati</taxon>
        <taxon>Actinomycetota</taxon>
        <taxon>Actinomycetes</taxon>
        <taxon>Pseudonocardiales</taxon>
        <taxon>Pseudonocardiaceae</taxon>
        <taxon>Saccharopolyspora</taxon>
    </lineage>
</organism>
<reference evidence="2 3" key="1">
    <citation type="submission" date="2019-03" db="EMBL/GenBank/DDBJ databases">
        <title>Draft genome sequences of novel Actinobacteria.</title>
        <authorList>
            <person name="Sahin N."/>
            <person name="Ay H."/>
            <person name="Saygin H."/>
        </authorList>
    </citation>
    <scope>NUCLEOTIDE SEQUENCE [LARGE SCALE GENOMIC DNA]</scope>
    <source>
        <strain evidence="2 3">7K502</strain>
    </source>
</reference>
<accession>A0A4R4ZDH9</accession>
<dbReference type="Gene3D" id="2.60.120.10">
    <property type="entry name" value="Jelly Rolls"/>
    <property type="match status" value="1"/>
</dbReference>
<dbReference type="Proteomes" id="UP000294947">
    <property type="component" value="Unassembled WGS sequence"/>
</dbReference>
<comment type="caution">
    <text evidence="2">The sequence shown here is derived from an EMBL/GenBank/DDBJ whole genome shotgun (WGS) entry which is preliminary data.</text>
</comment>
<name>A0A4R4ZDH9_9PSEU</name>
<protein>
    <submittedName>
        <fullName evidence="2">Cupin domain-containing protein</fullName>
    </submittedName>
</protein>
<dbReference type="SUPFAM" id="SSF51182">
    <property type="entry name" value="RmlC-like cupins"/>
    <property type="match status" value="1"/>
</dbReference>
<proteinExistence type="predicted"/>
<evidence type="ECO:0000259" key="1">
    <source>
        <dbReference type="Pfam" id="PF07883"/>
    </source>
</evidence>
<dbReference type="Pfam" id="PF07883">
    <property type="entry name" value="Cupin_2"/>
    <property type="match status" value="1"/>
</dbReference>
<feature type="domain" description="Cupin type-2" evidence="1">
    <location>
        <begin position="126"/>
        <end position="191"/>
    </location>
</feature>
<gene>
    <name evidence="2" type="ORF">E1288_02255</name>
</gene>
<dbReference type="EMBL" id="SMKW01000002">
    <property type="protein sequence ID" value="TDD56000.1"/>
    <property type="molecule type" value="Genomic_DNA"/>
</dbReference>
<evidence type="ECO:0000313" key="2">
    <source>
        <dbReference type="EMBL" id="TDD56000.1"/>
    </source>
</evidence>
<dbReference type="InterPro" id="IPR013096">
    <property type="entry name" value="Cupin_2"/>
</dbReference>
<dbReference type="OrthoDB" id="9806359at2"/>
<sequence length="222" mass="24284">MGIARRLSSDPVAGRCAPWAAVWPRRYGAQVRGVRLEHRVLGGTDAGLCATPRKDRGRAFTGRPQALRRCPVRAPRRHSAREGWIVVTDVAEFALSSLATVVRIEKPWGYEEIFAVVAGRYVGKVLHIRAGESISLQYHEKKEETIAVQSGIVLLDLGPNRDSLVRMELDPGQTASIPSGVVHRVTAVSDAVLLEASTAEPGWQADVVRLEDEYGRATTAAW</sequence>
<dbReference type="AlphaFoldDB" id="A0A4R4ZDH9"/>
<evidence type="ECO:0000313" key="3">
    <source>
        <dbReference type="Proteomes" id="UP000294947"/>
    </source>
</evidence>
<dbReference type="InterPro" id="IPR014710">
    <property type="entry name" value="RmlC-like_jellyroll"/>
</dbReference>
<keyword evidence="3" id="KW-1185">Reference proteome</keyword>
<dbReference type="InterPro" id="IPR011051">
    <property type="entry name" value="RmlC_Cupin_sf"/>
</dbReference>